<dbReference type="AlphaFoldDB" id="A0AAP9SZE1"/>
<dbReference type="EMBL" id="CP054580">
    <property type="protein sequence ID" value="QKS22818.1"/>
    <property type="molecule type" value="Genomic_DNA"/>
</dbReference>
<dbReference type="Proteomes" id="UP000509761">
    <property type="component" value="Chromosome"/>
</dbReference>
<reference evidence="1 2" key="1">
    <citation type="submission" date="2019-12" db="EMBL/GenBank/DDBJ databases">
        <title>Genome sequencing and assembly of endphytes of Porphyra tenera.</title>
        <authorList>
            <person name="Park J.M."/>
            <person name="Shin R."/>
            <person name="Jo S.H."/>
        </authorList>
    </citation>
    <scope>NUCLEOTIDE SEQUENCE [LARGE SCALE GENOMIC DNA]</scope>
    <source>
        <strain evidence="1 2">GPM3</strain>
    </source>
</reference>
<dbReference type="Gene3D" id="2.30.30.110">
    <property type="match status" value="1"/>
</dbReference>
<keyword evidence="2" id="KW-1185">Reference proteome</keyword>
<accession>A0AAP9SZE1</accession>
<sequence>MEVSRGELVLCEFYFSDSKQRKLRPVIVFRDNLPFDDFVGVPVSSQLHRLHDDESLLEEADLEEGGLPKRSKVMVRKTFVISKQVVVKKYGSLKAVRFQQLHQDFCRYFDCC</sequence>
<dbReference type="SUPFAM" id="SSF50118">
    <property type="entry name" value="Cell growth inhibitor/plasmid maintenance toxic component"/>
    <property type="match status" value="1"/>
</dbReference>
<dbReference type="InterPro" id="IPR003477">
    <property type="entry name" value="PemK-like"/>
</dbReference>
<dbReference type="InterPro" id="IPR011067">
    <property type="entry name" value="Plasmid_toxin/cell-grow_inhib"/>
</dbReference>
<dbReference type="RefSeq" id="WP_159176526.1">
    <property type="nucleotide sequence ID" value="NZ_CP054580.1"/>
</dbReference>
<dbReference type="GO" id="GO:0003677">
    <property type="term" value="F:DNA binding"/>
    <property type="evidence" value="ECO:0007669"/>
    <property type="project" value="InterPro"/>
</dbReference>
<protein>
    <recommendedName>
        <fullName evidence="3">Type II toxin-antitoxin system PemK/MazF family toxin</fullName>
    </recommendedName>
</protein>
<dbReference type="Pfam" id="PF02452">
    <property type="entry name" value="PemK_toxin"/>
    <property type="match status" value="1"/>
</dbReference>
<gene>
    <name evidence="1" type="ORF">FX987_00569</name>
</gene>
<evidence type="ECO:0000313" key="1">
    <source>
        <dbReference type="EMBL" id="QKS22818.1"/>
    </source>
</evidence>
<name>A0AAP9SZE1_9GAMM</name>
<organism evidence="1 2">
    <name type="scientific">Vreelandella titanicae</name>
    <dbReference type="NCBI Taxonomy" id="664683"/>
    <lineage>
        <taxon>Bacteria</taxon>
        <taxon>Pseudomonadati</taxon>
        <taxon>Pseudomonadota</taxon>
        <taxon>Gammaproteobacteria</taxon>
        <taxon>Oceanospirillales</taxon>
        <taxon>Halomonadaceae</taxon>
        <taxon>Vreelandella</taxon>
    </lineage>
</organism>
<proteinExistence type="predicted"/>
<evidence type="ECO:0008006" key="3">
    <source>
        <dbReference type="Google" id="ProtNLM"/>
    </source>
</evidence>
<evidence type="ECO:0000313" key="2">
    <source>
        <dbReference type="Proteomes" id="UP000509761"/>
    </source>
</evidence>